<feature type="region of interest" description="Disordered" evidence="1">
    <location>
        <begin position="1"/>
        <end position="31"/>
    </location>
</feature>
<accession>A0AAD6X4N7</accession>
<dbReference type="PROSITE" id="PS50097">
    <property type="entry name" value="BTB"/>
    <property type="match status" value="1"/>
</dbReference>
<feature type="domain" description="BTB" evidence="2">
    <location>
        <begin position="39"/>
        <end position="102"/>
    </location>
</feature>
<feature type="compositionally biased region" description="Pro residues" evidence="1">
    <location>
        <begin position="19"/>
        <end position="28"/>
    </location>
</feature>
<keyword evidence="4" id="KW-1185">Reference proteome</keyword>
<dbReference type="Proteomes" id="UP001218188">
    <property type="component" value="Unassembled WGS sequence"/>
</dbReference>
<evidence type="ECO:0000256" key="1">
    <source>
        <dbReference type="SAM" id="MobiDB-lite"/>
    </source>
</evidence>
<dbReference type="Pfam" id="PF00651">
    <property type="entry name" value="BTB"/>
    <property type="match status" value="1"/>
</dbReference>
<evidence type="ECO:0000313" key="3">
    <source>
        <dbReference type="EMBL" id="KAJ7032049.1"/>
    </source>
</evidence>
<gene>
    <name evidence="3" type="ORF">C8F04DRAFT_1109050</name>
</gene>
<dbReference type="EMBL" id="JARJCM010000077">
    <property type="protein sequence ID" value="KAJ7032049.1"/>
    <property type="molecule type" value="Genomic_DNA"/>
</dbReference>
<dbReference type="InterPro" id="IPR011333">
    <property type="entry name" value="SKP1/BTB/POZ_sf"/>
</dbReference>
<dbReference type="AlphaFoldDB" id="A0AAD6X4N7"/>
<dbReference type="Gene3D" id="3.30.710.10">
    <property type="entry name" value="Potassium Channel Kv1.1, Chain A"/>
    <property type="match status" value="1"/>
</dbReference>
<evidence type="ECO:0000313" key="4">
    <source>
        <dbReference type="Proteomes" id="UP001218188"/>
    </source>
</evidence>
<comment type="caution">
    <text evidence="3">The sequence shown here is derived from an EMBL/GenBank/DDBJ whole genome shotgun (WGS) entry which is preliminary data.</text>
</comment>
<dbReference type="SUPFAM" id="SSF54695">
    <property type="entry name" value="POZ domain"/>
    <property type="match status" value="1"/>
</dbReference>
<organism evidence="3 4">
    <name type="scientific">Mycena alexandri</name>
    <dbReference type="NCBI Taxonomy" id="1745969"/>
    <lineage>
        <taxon>Eukaryota</taxon>
        <taxon>Fungi</taxon>
        <taxon>Dikarya</taxon>
        <taxon>Basidiomycota</taxon>
        <taxon>Agaricomycotina</taxon>
        <taxon>Agaricomycetes</taxon>
        <taxon>Agaricomycetidae</taxon>
        <taxon>Agaricales</taxon>
        <taxon>Marasmiineae</taxon>
        <taxon>Mycenaceae</taxon>
        <taxon>Mycena</taxon>
    </lineage>
</organism>
<sequence length="123" mass="13872">MSEVPPSTKRQRTEEEPSEAPPPAPAPTPVRSKIWMPYDDIILQAESTQFRVNCDVLARQSSVFKDMFALPQPADEPTIEGCPIVRIFDSTKDWELLLEVLYHPFQSSVSASARCRRDVAIRG</sequence>
<evidence type="ECO:0000259" key="2">
    <source>
        <dbReference type="PROSITE" id="PS50097"/>
    </source>
</evidence>
<protein>
    <recommendedName>
        <fullName evidence="2">BTB domain-containing protein</fullName>
    </recommendedName>
</protein>
<proteinExistence type="predicted"/>
<name>A0AAD6X4N7_9AGAR</name>
<reference evidence="3" key="1">
    <citation type="submission" date="2023-03" db="EMBL/GenBank/DDBJ databases">
        <title>Massive genome expansion in bonnet fungi (Mycena s.s.) driven by repeated elements and novel gene families across ecological guilds.</title>
        <authorList>
            <consortium name="Lawrence Berkeley National Laboratory"/>
            <person name="Harder C.B."/>
            <person name="Miyauchi S."/>
            <person name="Viragh M."/>
            <person name="Kuo A."/>
            <person name="Thoen E."/>
            <person name="Andreopoulos B."/>
            <person name="Lu D."/>
            <person name="Skrede I."/>
            <person name="Drula E."/>
            <person name="Henrissat B."/>
            <person name="Morin E."/>
            <person name="Kohler A."/>
            <person name="Barry K."/>
            <person name="LaButti K."/>
            <person name="Morin E."/>
            <person name="Salamov A."/>
            <person name="Lipzen A."/>
            <person name="Mereny Z."/>
            <person name="Hegedus B."/>
            <person name="Baldrian P."/>
            <person name="Stursova M."/>
            <person name="Weitz H."/>
            <person name="Taylor A."/>
            <person name="Grigoriev I.V."/>
            <person name="Nagy L.G."/>
            <person name="Martin F."/>
            <person name="Kauserud H."/>
        </authorList>
    </citation>
    <scope>NUCLEOTIDE SEQUENCE</scope>
    <source>
        <strain evidence="3">CBHHK200</strain>
    </source>
</reference>
<dbReference type="InterPro" id="IPR000210">
    <property type="entry name" value="BTB/POZ_dom"/>
</dbReference>